<dbReference type="EMBL" id="CP030941">
    <property type="protein sequence ID" value="UUP17900.1"/>
    <property type="molecule type" value="Genomic_DNA"/>
</dbReference>
<evidence type="ECO:0008006" key="4">
    <source>
        <dbReference type="Google" id="ProtNLM"/>
    </source>
</evidence>
<dbReference type="InterPro" id="IPR019027">
    <property type="entry name" value="Pilus_biogenesis_CpaD-related"/>
</dbReference>
<dbReference type="RefSeq" id="WP_338530184.1">
    <property type="nucleotide sequence ID" value="NZ_CP030941.1"/>
</dbReference>
<accession>A0ABY5MIS1</accession>
<protein>
    <recommendedName>
        <fullName evidence="4">Pilus assembly protein CpaD</fullName>
    </recommendedName>
</protein>
<reference evidence="2 3" key="1">
    <citation type="submission" date="2018-07" db="EMBL/GenBank/DDBJ databases">
        <title>Genome sequence of Nitratireductor thuwali#1536.</title>
        <authorList>
            <person name="Michoud G."/>
            <person name="Merlino G."/>
            <person name="Sefrji F.O."/>
            <person name="Daffonchio D."/>
        </authorList>
    </citation>
    <scope>NUCLEOTIDE SEQUENCE [LARGE SCALE GENOMIC DNA]</scope>
    <source>
        <strain evidence="3">Nit1536</strain>
    </source>
</reference>
<organism evidence="2 3">
    <name type="scientific">Nitratireductor thuwali</name>
    <dbReference type="NCBI Taxonomy" id="2267699"/>
    <lineage>
        <taxon>Bacteria</taxon>
        <taxon>Pseudomonadati</taxon>
        <taxon>Pseudomonadota</taxon>
        <taxon>Alphaproteobacteria</taxon>
        <taxon>Hyphomicrobiales</taxon>
        <taxon>Phyllobacteriaceae</taxon>
        <taxon>Nitratireductor</taxon>
    </lineage>
</organism>
<dbReference type="Pfam" id="PF09476">
    <property type="entry name" value="Pilus_CpaD"/>
    <property type="match status" value="1"/>
</dbReference>
<dbReference type="PROSITE" id="PS51257">
    <property type="entry name" value="PROKAR_LIPOPROTEIN"/>
    <property type="match status" value="1"/>
</dbReference>
<dbReference type="Proteomes" id="UP001342418">
    <property type="component" value="Chromosome"/>
</dbReference>
<evidence type="ECO:0000313" key="2">
    <source>
        <dbReference type="EMBL" id="UUP17900.1"/>
    </source>
</evidence>
<keyword evidence="1" id="KW-0732">Signal</keyword>
<proteinExistence type="predicted"/>
<evidence type="ECO:0000313" key="3">
    <source>
        <dbReference type="Proteomes" id="UP001342418"/>
    </source>
</evidence>
<feature type="chain" id="PRO_5046722042" description="Pilus assembly protein CpaD" evidence="1">
    <location>
        <begin position="29"/>
        <end position="232"/>
    </location>
</feature>
<feature type="signal peptide" evidence="1">
    <location>
        <begin position="1"/>
        <end position="28"/>
    </location>
</feature>
<gene>
    <name evidence="2" type="ORF">NTH_02376</name>
</gene>
<name>A0ABY5MIS1_9HYPH</name>
<sequence>MFDTKMKKAALPLAVIAAVALVSGCSWAKRDSVIVGSVPDDYRTRHPIVIAEGEEILDLPVSSTAYRMTGHQKAAIAGFLDKYGDSGQSLVTILVPAGSLNEAAALSVSGDFAEYLRRAGVPGERIQVLSYQAGPEETAPIRLSYGLVKAQVGPCGRWPDDMAQSYENRNWENFGCAYQNNLAAQVSNPNDFLGPRKMTPIDAENRDAAITDYKDRVVAEDFRRRSEIEYDQ</sequence>
<keyword evidence="3" id="KW-1185">Reference proteome</keyword>
<dbReference type="NCBIfam" id="TIGR02522">
    <property type="entry name" value="pilus_cpaD"/>
    <property type="match status" value="1"/>
</dbReference>
<dbReference type="InterPro" id="IPR013361">
    <property type="entry name" value="Pilus_CpaD"/>
</dbReference>
<evidence type="ECO:0000256" key="1">
    <source>
        <dbReference type="SAM" id="SignalP"/>
    </source>
</evidence>